<protein>
    <recommendedName>
        <fullName evidence="6">Probable membrane transporter protein</fullName>
    </recommendedName>
</protein>
<evidence type="ECO:0000256" key="1">
    <source>
        <dbReference type="ARBA" id="ARBA00004141"/>
    </source>
</evidence>
<dbReference type="InterPro" id="IPR002781">
    <property type="entry name" value="TM_pro_TauE-like"/>
</dbReference>
<feature type="transmembrane region" description="Helical" evidence="6">
    <location>
        <begin position="156"/>
        <end position="186"/>
    </location>
</feature>
<organism evidence="8 9">
    <name type="scientific">Vallicoccus soli</name>
    <dbReference type="NCBI Taxonomy" id="2339232"/>
    <lineage>
        <taxon>Bacteria</taxon>
        <taxon>Bacillati</taxon>
        <taxon>Actinomycetota</taxon>
        <taxon>Actinomycetes</taxon>
        <taxon>Motilibacterales</taxon>
        <taxon>Vallicoccaceae</taxon>
        <taxon>Vallicoccus</taxon>
    </lineage>
</organism>
<comment type="subcellular location">
    <subcellularLocation>
        <location evidence="6">Cell membrane</location>
        <topology evidence="6">Multi-pass membrane protein</topology>
    </subcellularLocation>
    <subcellularLocation>
        <location evidence="1">Membrane</location>
        <topology evidence="1">Multi-pass membrane protein</topology>
    </subcellularLocation>
</comment>
<feature type="region of interest" description="Disordered" evidence="7">
    <location>
        <begin position="300"/>
        <end position="338"/>
    </location>
</feature>
<dbReference type="Proteomes" id="UP000265614">
    <property type="component" value="Unassembled WGS sequence"/>
</dbReference>
<evidence type="ECO:0000256" key="4">
    <source>
        <dbReference type="ARBA" id="ARBA00022989"/>
    </source>
</evidence>
<dbReference type="OrthoDB" id="5189995at2"/>
<dbReference type="AlphaFoldDB" id="A0A3A3Z0X0"/>
<keyword evidence="3 6" id="KW-0812">Transmembrane</keyword>
<gene>
    <name evidence="8" type="ORF">D5H78_02725</name>
</gene>
<dbReference type="RefSeq" id="WP_119948825.1">
    <property type="nucleotide sequence ID" value="NZ_QZEZ01000001.1"/>
</dbReference>
<dbReference type="GO" id="GO:0005886">
    <property type="term" value="C:plasma membrane"/>
    <property type="evidence" value="ECO:0007669"/>
    <property type="project" value="UniProtKB-SubCell"/>
</dbReference>
<accession>A0A3A3Z0X0</accession>
<evidence type="ECO:0000313" key="8">
    <source>
        <dbReference type="EMBL" id="RJK97899.1"/>
    </source>
</evidence>
<evidence type="ECO:0000256" key="3">
    <source>
        <dbReference type="ARBA" id="ARBA00022692"/>
    </source>
</evidence>
<dbReference type="EMBL" id="QZEZ01000001">
    <property type="protein sequence ID" value="RJK97899.1"/>
    <property type="molecule type" value="Genomic_DNA"/>
</dbReference>
<evidence type="ECO:0000256" key="5">
    <source>
        <dbReference type="ARBA" id="ARBA00023136"/>
    </source>
</evidence>
<feature type="transmembrane region" description="Helical" evidence="6">
    <location>
        <begin position="272"/>
        <end position="291"/>
    </location>
</feature>
<comment type="caution">
    <text evidence="8">The sequence shown here is derived from an EMBL/GenBank/DDBJ whole genome shotgun (WGS) entry which is preliminary data.</text>
</comment>
<keyword evidence="9" id="KW-1185">Reference proteome</keyword>
<evidence type="ECO:0000313" key="9">
    <source>
        <dbReference type="Proteomes" id="UP000265614"/>
    </source>
</evidence>
<reference evidence="8 9" key="1">
    <citation type="submission" date="2018-09" db="EMBL/GenBank/DDBJ databases">
        <title>YIM 75000 draft genome.</title>
        <authorList>
            <person name="Tang S."/>
            <person name="Feng Y."/>
        </authorList>
    </citation>
    <scope>NUCLEOTIDE SEQUENCE [LARGE SCALE GENOMIC DNA]</scope>
    <source>
        <strain evidence="8 9">YIM 75000</strain>
    </source>
</reference>
<feature type="transmembrane region" description="Helical" evidence="6">
    <location>
        <begin position="74"/>
        <end position="93"/>
    </location>
</feature>
<proteinExistence type="inferred from homology"/>
<sequence>MDLGLAVAGLFIGAVVGLTGMGGGALMTPVLVLFFGVPPLAAVSSDLVVSAVMKPVGGLVHLRNGTVNLGLVKLLMLGSVPSAFAGVLVIKALGDDETVQEVVKVALGVALLIATASLVGKAWLGMRDRARRHREGLPPEGSATGRPDVVLRPVPTVLVGVLGGLIVGMTSVGSGSLIIIALLALYPALHASQLVGTDLVQAVPLVASAAVGHMLFGDFQLDVTTSLLVGALPGVYVGARFSSRANGGLVRRALTLVLLASGLKLVGVPNVALGWCLLAVCVAGPLAWAWARRRAGLPATGRRERAARAGRDGRDGGDGAGGPRAAGDAADRSGSTAR</sequence>
<keyword evidence="5 6" id="KW-0472">Membrane</keyword>
<feature type="transmembrane region" description="Helical" evidence="6">
    <location>
        <begin position="105"/>
        <end position="124"/>
    </location>
</feature>
<evidence type="ECO:0000256" key="2">
    <source>
        <dbReference type="ARBA" id="ARBA00009142"/>
    </source>
</evidence>
<dbReference type="PANTHER" id="PTHR43701">
    <property type="entry name" value="MEMBRANE TRANSPORTER PROTEIN MJ0441-RELATED"/>
    <property type="match status" value="1"/>
</dbReference>
<feature type="compositionally biased region" description="Basic and acidic residues" evidence="7">
    <location>
        <begin position="301"/>
        <end position="317"/>
    </location>
</feature>
<dbReference type="PANTHER" id="PTHR43701:SF2">
    <property type="entry name" value="MEMBRANE TRANSPORTER PROTEIN YJNA-RELATED"/>
    <property type="match status" value="1"/>
</dbReference>
<name>A0A3A3Z0X0_9ACTN</name>
<comment type="similarity">
    <text evidence="2 6">Belongs to the 4-toluene sulfonate uptake permease (TSUP) (TC 2.A.102) family.</text>
</comment>
<evidence type="ECO:0000256" key="6">
    <source>
        <dbReference type="RuleBase" id="RU363041"/>
    </source>
</evidence>
<dbReference type="InterPro" id="IPR051598">
    <property type="entry name" value="TSUP/Inactive_protease-like"/>
</dbReference>
<evidence type="ECO:0000256" key="7">
    <source>
        <dbReference type="SAM" id="MobiDB-lite"/>
    </source>
</evidence>
<feature type="transmembrane region" description="Helical" evidence="6">
    <location>
        <begin position="27"/>
        <end position="53"/>
    </location>
</feature>
<keyword evidence="4 6" id="KW-1133">Transmembrane helix</keyword>
<keyword evidence="6" id="KW-1003">Cell membrane</keyword>
<dbReference type="Pfam" id="PF01925">
    <property type="entry name" value="TauE"/>
    <property type="match status" value="1"/>
</dbReference>